<reference evidence="1 2" key="1">
    <citation type="submission" date="2019-03" db="EMBL/GenBank/DDBJ databases">
        <title>Genomic Encyclopedia of Type Strains, Phase IV (KMG-IV): sequencing the most valuable type-strain genomes for metagenomic binning, comparative biology and taxonomic classification.</title>
        <authorList>
            <person name="Goeker M."/>
        </authorList>
    </citation>
    <scope>NUCLEOTIDE SEQUENCE [LARGE SCALE GENOMIC DNA]</scope>
    <source>
        <strain evidence="1 2">DSM 18401</strain>
    </source>
</reference>
<gene>
    <name evidence="1" type="ORF">EV665_112149</name>
</gene>
<proteinExistence type="predicted"/>
<accession>A0A4R2CSD9</accession>
<name>A0A4R2CSD9_SHIGR</name>
<dbReference type="Proteomes" id="UP000295351">
    <property type="component" value="Unassembled WGS sequence"/>
</dbReference>
<comment type="caution">
    <text evidence="1">The sequence shown here is derived from an EMBL/GenBank/DDBJ whole genome shotgun (WGS) entry which is preliminary data.</text>
</comment>
<protein>
    <submittedName>
        <fullName evidence="1">Uncharacterized protein</fullName>
    </submittedName>
</protein>
<dbReference type="RefSeq" id="WP_133035287.1">
    <property type="nucleotide sequence ID" value="NZ_BAABEI010000012.1"/>
</dbReference>
<dbReference type="EMBL" id="SLVX01000012">
    <property type="protein sequence ID" value="TCN42414.1"/>
    <property type="molecule type" value="Genomic_DNA"/>
</dbReference>
<evidence type="ECO:0000313" key="1">
    <source>
        <dbReference type="EMBL" id="TCN42414.1"/>
    </source>
</evidence>
<organism evidence="1 2">
    <name type="scientific">Shinella granuli</name>
    <dbReference type="NCBI Taxonomy" id="323621"/>
    <lineage>
        <taxon>Bacteria</taxon>
        <taxon>Pseudomonadati</taxon>
        <taxon>Pseudomonadota</taxon>
        <taxon>Alphaproteobacteria</taxon>
        <taxon>Hyphomicrobiales</taxon>
        <taxon>Rhizobiaceae</taxon>
        <taxon>Shinella</taxon>
    </lineage>
</organism>
<sequence length="61" mass="6859">MTEELVQAEADLDAFEAELWRRIGLDPDGSPDAYLNEAQLQATAKLERLRDRVSLLRSEAA</sequence>
<keyword evidence="2" id="KW-1185">Reference proteome</keyword>
<evidence type="ECO:0000313" key="2">
    <source>
        <dbReference type="Proteomes" id="UP000295351"/>
    </source>
</evidence>
<dbReference type="AlphaFoldDB" id="A0A4R2CSD9"/>